<evidence type="ECO:0000313" key="3">
    <source>
        <dbReference type="Proteomes" id="UP001221142"/>
    </source>
</evidence>
<feature type="region of interest" description="Disordered" evidence="1">
    <location>
        <begin position="259"/>
        <end position="293"/>
    </location>
</feature>
<protein>
    <submittedName>
        <fullName evidence="2">Uncharacterized protein</fullName>
    </submittedName>
</protein>
<feature type="non-terminal residue" evidence="2">
    <location>
        <position position="1"/>
    </location>
</feature>
<name>A0AAD7B0S0_9AGAR</name>
<reference evidence="2" key="1">
    <citation type="submission" date="2023-03" db="EMBL/GenBank/DDBJ databases">
        <title>Massive genome expansion in bonnet fungi (Mycena s.s.) driven by repeated elements and novel gene families across ecological guilds.</title>
        <authorList>
            <consortium name="Lawrence Berkeley National Laboratory"/>
            <person name="Harder C.B."/>
            <person name="Miyauchi S."/>
            <person name="Viragh M."/>
            <person name="Kuo A."/>
            <person name="Thoen E."/>
            <person name="Andreopoulos B."/>
            <person name="Lu D."/>
            <person name="Skrede I."/>
            <person name="Drula E."/>
            <person name="Henrissat B."/>
            <person name="Morin E."/>
            <person name="Kohler A."/>
            <person name="Barry K."/>
            <person name="LaButti K."/>
            <person name="Morin E."/>
            <person name="Salamov A."/>
            <person name="Lipzen A."/>
            <person name="Mereny Z."/>
            <person name="Hegedus B."/>
            <person name="Baldrian P."/>
            <person name="Stursova M."/>
            <person name="Weitz H."/>
            <person name="Taylor A."/>
            <person name="Grigoriev I.V."/>
            <person name="Nagy L.G."/>
            <person name="Martin F."/>
            <person name="Kauserud H."/>
        </authorList>
    </citation>
    <scope>NUCLEOTIDE SEQUENCE</scope>
    <source>
        <strain evidence="2">9284</strain>
    </source>
</reference>
<accession>A0AAD7B0S0</accession>
<organism evidence="2 3">
    <name type="scientific">Roridomyces roridus</name>
    <dbReference type="NCBI Taxonomy" id="1738132"/>
    <lineage>
        <taxon>Eukaryota</taxon>
        <taxon>Fungi</taxon>
        <taxon>Dikarya</taxon>
        <taxon>Basidiomycota</taxon>
        <taxon>Agaricomycotina</taxon>
        <taxon>Agaricomycetes</taxon>
        <taxon>Agaricomycetidae</taxon>
        <taxon>Agaricales</taxon>
        <taxon>Marasmiineae</taxon>
        <taxon>Mycenaceae</taxon>
        <taxon>Roridomyces</taxon>
    </lineage>
</organism>
<keyword evidence="3" id="KW-1185">Reference proteome</keyword>
<evidence type="ECO:0000256" key="1">
    <source>
        <dbReference type="SAM" id="MobiDB-lite"/>
    </source>
</evidence>
<feature type="compositionally biased region" description="Acidic residues" evidence="1">
    <location>
        <begin position="276"/>
        <end position="288"/>
    </location>
</feature>
<sequence length="328" mass="35954">MPNKLSHCLSVSLVLEKRGREGSPPIVWNAVDWRERTVYGALGCKLETLAAPSETSTDVYTSLWRPPPLPHACRGHARLRWKRDHSRRKKEEADHISHIIPNWDNIFIRCLQEDNLLRHVANNQTKKNGTRSPHNTPQNQEKPARPSDTAAVDVSPERELEQFVVVVVGYDGGLQNASARGSQDSLTLVFKKSTTHTGDGVEEGSVGAWGTVEVQTRLQHCEFTLGRVGVPKEEPDVVKTNGGDTEGSAAGLEAGATTVDCDSDANSSGDTSGIDEMLENDEEEEPDDVRECEREDIADSCEEMSVESCLRSPRTRAGGYLGQVQGDG</sequence>
<dbReference type="Proteomes" id="UP001221142">
    <property type="component" value="Unassembled WGS sequence"/>
</dbReference>
<feature type="region of interest" description="Disordered" evidence="1">
    <location>
        <begin position="123"/>
        <end position="155"/>
    </location>
</feature>
<dbReference type="AlphaFoldDB" id="A0AAD7B0S0"/>
<evidence type="ECO:0000313" key="2">
    <source>
        <dbReference type="EMBL" id="KAJ7606912.1"/>
    </source>
</evidence>
<feature type="compositionally biased region" description="Polar residues" evidence="1">
    <location>
        <begin position="123"/>
        <end position="141"/>
    </location>
</feature>
<dbReference type="EMBL" id="JARKIF010000053">
    <property type="protein sequence ID" value="KAJ7606912.1"/>
    <property type="molecule type" value="Genomic_DNA"/>
</dbReference>
<comment type="caution">
    <text evidence="2">The sequence shown here is derived from an EMBL/GenBank/DDBJ whole genome shotgun (WGS) entry which is preliminary data.</text>
</comment>
<proteinExistence type="predicted"/>
<gene>
    <name evidence="2" type="ORF">FB45DRAFT_878028</name>
</gene>